<keyword evidence="1" id="KW-0472">Membrane</keyword>
<accession>A0A917JIQ8</accession>
<dbReference type="EMBL" id="BMPZ01000001">
    <property type="protein sequence ID" value="GGI71320.1"/>
    <property type="molecule type" value="Genomic_DNA"/>
</dbReference>
<keyword evidence="3" id="KW-1185">Reference proteome</keyword>
<keyword evidence="1" id="KW-1133">Transmembrane helix</keyword>
<proteinExistence type="predicted"/>
<evidence type="ECO:0000256" key="1">
    <source>
        <dbReference type="SAM" id="Phobius"/>
    </source>
</evidence>
<dbReference type="Proteomes" id="UP000613743">
    <property type="component" value="Unassembled WGS sequence"/>
</dbReference>
<keyword evidence="1" id="KW-0812">Transmembrane</keyword>
<dbReference type="AlphaFoldDB" id="A0A917JIQ8"/>
<comment type="caution">
    <text evidence="2">The sequence shown here is derived from an EMBL/GenBank/DDBJ whole genome shotgun (WGS) entry which is preliminary data.</text>
</comment>
<sequence>MQYAWLIALAFSIEFLGLNVSLEYFGNKRRLKSQRKPLTNAGVQNRYHIDGSIHCYGCSLALAGSPFINAKPALLTEASC</sequence>
<reference evidence="2" key="2">
    <citation type="submission" date="2020-09" db="EMBL/GenBank/DDBJ databases">
        <authorList>
            <person name="Sun Q."/>
            <person name="Ohkuma M."/>
        </authorList>
    </citation>
    <scope>NUCLEOTIDE SEQUENCE</scope>
    <source>
        <strain evidence="2">JCM 30804</strain>
    </source>
</reference>
<evidence type="ECO:0000313" key="2">
    <source>
        <dbReference type="EMBL" id="GGI71320.1"/>
    </source>
</evidence>
<organism evidence="2 3">
    <name type="scientific">Shewanella gelidii</name>
    <dbReference type="NCBI Taxonomy" id="1642821"/>
    <lineage>
        <taxon>Bacteria</taxon>
        <taxon>Pseudomonadati</taxon>
        <taxon>Pseudomonadota</taxon>
        <taxon>Gammaproteobacteria</taxon>
        <taxon>Alteromonadales</taxon>
        <taxon>Shewanellaceae</taxon>
        <taxon>Shewanella</taxon>
    </lineage>
</organism>
<reference evidence="2" key="1">
    <citation type="journal article" date="2014" name="Int. J. Syst. Evol. Microbiol.">
        <title>Complete genome sequence of Corynebacterium casei LMG S-19264T (=DSM 44701T), isolated from a smear-ripened cheese.</title>
        <authorList>
            <consortium name="US DOE Joint Genome Institute (JGI-PGF)"/>
            <person name="Walter F."/>
            <person name="Albersmeier A."/>
            <person name="Kalinowski J."/>
            <person name="Ruckert C."/>
        </authorList>
    </citation>
    <scope>NUCLEOTIDE SEQUENCE</scope>
    <source>
        <strain evidence="2">JCM 30804</strain>
    </source>
</reference>
<protein>
    <submittedName>
        <fullName evidence="2">Uncharacterized protein</fullName>
    </submittedName>
</protein>
<gene>
    <name evidence="2" type="ORF">GCM10009332_05760</name>
</gene>
<feature type="transmembrane region" description="Helical" evidence="1">
    <location>
        <begin position="6"/>
        <end position="26"/>
    </location>
</feature>
<evidence type="ECO:0000313" key="3">
    <source>
        <dbReference type="Proteomes" id="UP000613743"/>
    </source>
</evidence>
<name>A0A917JIQ8_9GAMM</name>